<feature type="domain" description="NAD-dependent epimerase/dehydratase" evidence="1">
    <location>
        <begin position="7"/>
        <end position="233"/>
    </location>
</feature>
<dbReference type="RefSeq" id="WP_163663826.1">
    <property type="nucleotide sequence ID" value="NZ_AP022565.1"/>
</dbReference>
<dbReference type="PANTHER" id="PTHR48079">
    <property type="entry name" value="PROTEIN YEEZ"/>
    <property type="match status" value="1"/>
</dbReference>
<organism evidence="2 3">
    <name type="scientific">Mycolicibacterium alvei</name>
    <dbReference type="NCBI Taxonomy" id="67081"/>
    <lineage>
        <taxon>Bacteria</taxon>
        <taxon>Bacillati</taxon>
        <taxon>Actinomycetota</taxon>
        <taxon>Actinomycetes</taxon>
        <taxon>Mycobacteriales</taxon>
        <taxon>Mycobacteriaceae</taxon>
        <taxon>Mycolicibacterium</taxon>
    </lineage>
</organism>
<dbReference type="GO" id="GO:0004029">
    <property type="term" value="F:aldehyde dehydrogenase (NAD+) activity"/>
    <property type="evidence" value="ECO:0007669"/>
    <property type="project" value="TreeGrafter"/>
</dbReference>
<dbReference type="InterPro" id="IPR001509">
    <property type="entry name" value="Epimerase_deHydtase"/>
</dbReference>
<gene>
    <name evidence="2" type="ORF">MALV_21920</name>
</gene>
<evidence type="ECO:0000313" key="3">
    <source>
        <dbReference type="Proteomes" id="UP000466906"/>
    </source>
</evidence>
<dbReference type="SUPFAM" id="SSF51735">
    <property type="entry name" value="NAD(P)-binding Rossmann-fold domains"/>
    <property type="match status" value="1"/>
</dbReference>
<evidence type="ECO:0000313" key="2">
    <source>
        <dbReference type="EMBL" id="BBX27067.1"/>
    </source>
</evidence>
<dbReference type="KEGG" id="malv:MALV_21920"/>
<dbReference type="Pfam" id="PF01370">
    <property type="entry name" value="Epimerase"/>
    <property type="match status" value="1"/>
</dbReference>
<accession>A0A6N4UTR0</accession>
<dbReference type="EMBL" id="AP022565">
    <property type="protein sequence ID" value="BBX27067.1"/>
    <property type="molecule type" value="Genomic_DNA"/>
</dbReference>
<dbReference type="Proteomes" id="UP000466906">
    <property type="component" value="Chromosome"/>
</dbReference>
<protein>
    <submittedName>
        <fullName evidence="2">Epimerase</fullName>
    </submittedName>
</protein>
<dbReference type="Gene3D" id="3.40.50.720">
    <property type="entry name" value="NAD(P)-binding Rossmann-like Domain"/>
    <property type="match status" value="1"/>
</dbReference>
<sequence length="337" mass="37206">MAGRTKLVIGASGFLGSHVVRQLVERGESVRVLLRRTSSTKAIDDLDVDRRYGDIFDDTAVRDALVGCDDVYYCVVDTRAWLRDPTDLFRTNVEGLRQVLEVAADAELRRFVFTSTIGTIALSEDGSPVAEDAPFNWLDRGGAYIRSRVEAENLVLDYARDRSLPAVALCVSNTYGPGDWQPTPHGSLVAAAAAGRMPVYVKDMAMEVVGIEDAARALILAADKGRVGERYIISERFITARELYETAADAAGAKRPRFGIPLKAMYLLGFGGDVAATLLRRDMLLSTLSVRLMHIMSPMDHGKAERELGWRPEPIHDSIRKAVEFYRRRASADAEAR</sequence>
<dbReference type="AlphaFoldDB" id="A0A6N4UTR0"/>
<name>A0A6N4UTR0_9MYCO</name>
<proteinExistence type="predicted"/>
<dbReference type="InterPro" id="IPR036291">
    <property type="entry name" value="NAD(P)-bd_dom_sf"/>
</dbReference>
<dbReference type="GO" id="GO:0005737">
    <property type="term" value="C:cytoplasm"/>
    <property type="evidence" value="ECO:0007669"/>
    <property type="project" value="TreeGrafter"/>
</dbReference>
<keyword evidence="3" id="KW-1185">Reference proteome</keyword>
<evidence type="ECO:0000259" key="1">
    <source>
        <dbReference type="Pfam" id="PF01370"/>
    </source>
</evidence>
<dbReference type="PANTHER" id="PTHR48079:SF6">
    <property type="entry name" value="NAD(P)-BINDING DOMAIN-CONTAINING PROTEIN-RELATED"/>
    <property type="match status" value="1"/>
</dbReference>
<reference evidence="2 3" key="1">
    <citation type="journal article" date="2019" name="Emerg. Microbes Infect.">
        <title>Comprehensive subspecies identification of 175 nontuberculous mycobacteria species based on 7547 genomic profiles.</title>
        <authorList>
            <person name="Matsumoto Y."/>
            <person name="Kinjo T."/>
            <person name="Motooka D."/>
            <person name="Nabeya D."/>
            <person name="Jung N."/>
            <person name="Uechi K."/>
            <person name="Horii T."/>
            <person name="Iida T."/>
            <person name="Fujita J."/>
            <person name="Nakamura S."/>
        </authorList>
    </citation>
    <scope>NUCLEOTIDE SEQUENCE [LARGE SCALE GENOMIC DNA]</scope>
    <source>
        <strain evidence="2 3">JCM 12272</strain>
    </source>
</reference>
<dbReference type="InterPro" id="IPR051783">
    <property type="entry name" value="NAD(P)-dependent_oxidoreduct"/>
</dbReference>